<reference evidence="5" key="1">
    <citation type="submission" date="2023-06" db="EMBL/GenBank/DDBJ databases">
        <authorList>
            <person name="Kurt Z."/>
        </authorList>
    </citation>
    <scope>NUCLEOTIDE SEQUENCE</scope>
</reference>
<organism evidence="5">
    <name type="scientific">Hexamita inflata</name>
    <dbReference type="NCBI Taxonomy" id="28002"/>
    <lineage>
        <taxon>Eukaryota</taxon>
        <taxon>Metamonada</taxon>
        <taxon>Diplomonadida</taxon>
        <taxon>Hexamitidae</taxon>
        <taxon>Hexamitinae</taxon>
        <taxon>Hexamita</taxon>
    </lineage>
</organism>
<proteinExistence type="predicted"/>
<evidence type="ECO:0000313" key="7">
    <source>
        <dbReference type="Proteomes" id="UP001642409"/>
    </source>
</evidence>
<dbReference type="Gene3D" id="2.130.10.30">
    <property type="entry name" value="Regulator of chromosome condensation 1/beta-lactamase-inhibitor protein II"/>
    <property type="match status" value="2"/>
</dbReference>
<dbReference type="EMBL" id="CATOUU010000526">
    <property type="protein sequence ID" value="CAI9932854.1"/>
    <property type="molecule type" value="Genomic_DNA"/>
</dbReference>
<dbReference type="Pfam" id="PF25390">
    <property type="entry name" value="WD40_RLD"/>
    <property type="match status" value="1"/>
</dbReference>
<feature type="repeat" description="RCC1" evidence="2">
    <location>
        <begin position="62"/>
        <end position="115"/>
    </location>
</feature>
<feature type="transmembrane region" description="Helical" evidence="3">
    <location>
        <begin position="379"/>
        <end position="405"/>
    </location>
</feature>
<feature type="domain" description="RCC1-like" evidence="4">
    <location>
        <begin position="12"/>
        <end position="364"/>
    </location>
</feature>
<dbReference type="InterPro" id="IPR058923">
    <property type="entry name" value="RCC1-like_dom"/>
</dbReference>
<dbReference type="EMBL" id="CAXDID020000196">
    <property type="protein sequence ID" value="CAL6053462.1"/>
    <property type="molecule type" value="Genomic_DNA"/>
</dbReference>
<dbReference type="Proteomes" id="UP001642409">
    <property type="component" value="Unassembled WGS sequence"/>
</dbReference>
<dbReference type="PROSITE" id="PS50012">
    <property type="entry name" value="RCC1_3"/>
    <property type="match status" value="3"/>
</dbReference>
<keyword evidence="3" id="KW-1133">Transmembrane helix</keyword>
<dbReference type="InterPro" id="IPR051210">
    <property type="entry name" value="Ub_ligase/GEF_domain"/>
</dbReference>
<keyword evidence="3" id="KW-0812">Transmembrane</keyword>
<evidence type="ECO:0000256" key="1">
    <source>
        <dbReference type="ARBA" id="ARBA00022737"/>
    </source>
</evidence>
<gene>
    <name evidence="5" type="ORF">HINF_LOCUS20499</name>
    <name evidence="6" type="ORF">HINF_LOCUS45348</name>
</gene>
<feature type="repeat" description="RCC1" evidence="2">
    <location>
        <begin position="116"/>
        <end position="173"/>
    </location>
</feature>
<dbReference type="InterPro" id="IPR009091">
    <property type="entry name" value="RCC1/BLIP-II"/>
</dbReference>
<evidence type="ECO:0000256" key="2">
    <source>
        <dbReference type="PROSITE-ProRule" id="PRU00235"/>
    </source>
</evidence>
<dbReference type="PANTHER" id="PTHR22870:SF466">
    <property type="entry name" value="ANKYRIN REPEAT-CONTAINING PROTEIN"/>
    <property type="match status" value="1"/>
</dbReference>
<evidence type="ECO:0000259" key="4">
    <source>
        <dbReference type="Pfam" id="PF25390"/>
    </source>
</evidence>
<dbReference type="AlphaFoldDB" id="A0AA86PAS5"/>
<reference evidence="6 7" key="2">
    <citation type="submission" date="2024-07" db="EMBL/GenBank/DDBJ databases">
        <authorList>
            <person name="Akdeniz Z."/>
        </authorList>
    </citation>
    <scope>NUCLEOTIDE SEQUENCE [LARGE SCALE GENOMIC DNA]</scope>
</reference>
<dbReference type="SUPFAM" id="SSF50985">
    <property type="entry name" value="RCC1/BLIP-II"/>
    <property type="match status" value="2"/>
</dbReference>
<comment type="caution">
    <text evidence="5">The sequence shown here is derived from an EMBL/GenBank/DDBJ whole genome shotgun (WGS) entry which is preliminary data.</text>
</comment>
<dbReference type="PRINTS" id="PR00633">
    <property type="entry name" value="RCCNDNSATION"/>
</dbReference>
<evidence type="ECO:0000313" key="5">
    <source>
        <dbReference type="EMBL" id="CAI9932854.1"/>
    </source>
</evidence>
<dbReference type="InterPro" id="IPR000408">
    <property type="entry name" value="Reg_chr_condens"/>
</dbReference>
<sequence>MFLQIVVAYDYMASGSNQYGQLGLNLQDAQISKFTKQTSFFDSDIIKITAGSTHALAVVDSGKLYVWGNNNKMQLATDVESQYSKPIVVQYFVDNSIKISQADGGIQHSIALGTNGKVYTWGNNNYGQLGRSIDNTDAKSDKTPGIVDPKVYGNEIVKQIAAQNHSTYILTTAGHLYAFGSCMQGSCSQRSTAGQVVFDGKIDRFFVGELSLFVEDDQGQVFASGANLHSQLCFSVDDNDKMNYQMQLKKIPVMGVDHIDAGETHTLLIQGTSVLGCGLNTDWQMGPIVGTFKAPTLIFEHVGLRSAAACQDGSLFLIGDEFSVIGSSMNGELGLPVNSVKQERVQVPLSMKYLTEVICRKTFSIVYSQHEKQKQGLNAWAISGIVIGSILAVLIIAFFIGWGYISYNKKQHYKKFVSAGTAEAQVETW</sequence>
<keyword evidence="7" id="KW-1185">Reference proteome</keyword>
<name>A0AA86PAS5_9EUKA</name>
<evidence type="ECO:0000256" key="3">
    <source>
        <dbReference type="SAM" id="Phobius"/>
    </source>
</evidence>
<evidence type="ECO:0000313" key="6">
    <source>
        <dbReference type="EMBL" id="CAL6053462.1"/>
    </source>
</evidence>
<accession>A0AA86PAS5</accession>
<dbReference type="PANTHER" id="PTHR22870">
    <property type="entry name" value="REGULATOR OF CHROMOSOME CONDENSATION"/>
    <property type="match status" value="1"/>
</dbReference>
<feature type="repeat" description="RCC1" evidence="2">
    <location>
        <begin position="9"/>
        <end position="61"/>
    </location>
</feature>
<protein>
    <submittedName>
        <fullName evidence="5">Regulator of chromosome condensation (RCC1) repeat-containing protein</fullName>
    </submittedName>
    <submittedName>
        <fullName evidence="6">Regulator_of chromosome condensation (RCC1) repeat-containing protein</fullName>
    </submittedName>
</protein>
<keyword evidence="1" id="KW-0677">Repeat</keyword>
<keyword evidence="3" id="KW-0472">Membrane</keyword>